<dbReference type="Proteomes" id="UP000433309">
    <property type="component" value="Unassembled WGS sequence"/>
</dbReference>
<evidence type="ECO:0000313" key="1">
    <source>
        <dbReference type="EMBL" id="MRW93585.1"/>
    </source>
</evidence>
<accession>A0A6I2L5N4</accession>
<dbReference type="EMBL" id="WKJK01000018">
    <property type="protein sequence ID" value="MRW93585.1"/>
    <property type="molecule type" value="Genomic_DNA"/>
</dbReference>
<comment type="caution">
    <text evidence="1">The sequence shown here is derived from an EMBL/GenBank/DDBJ whole genome shotgun (WGS) entry which is preliminary data.</text>
</comment>
<dbReference type="RefSeq" id="WP_154382147.1">
    <property type="nucleotide sequence ID" value="NZ_WKJK01000018.1"/>
</dbReference>
<reference evidence="1 2" key="1">
    <citation type="submission" date="2019-11" db="EMBL/GenBank/DDBJ databases">
        <title>Novel species isolated from a subtropical stream in China.</title>
        <authorList>
            <person name="Lu H."/>
        </authorList>
    </citation>
    <scope>NUCLEOTIDE SEQUENCE [LARGE SCALE GENOMIC DNA]</scope>
    <source>
        <strain evidence="1 2">FT80W</strain>
    </source>
</reference>
<sequence>MTTYKLQRLRARRAMRGVAIVTAIFLLVAVAGLAAVAVSLSSSQQSASAQDMQGMRAYQAAKAGMEWALYVALESSPTDKTLVNAAGRLGCQGQKASTTFAMPAGTTLSQFTVTVTCGPRIDGLGSNDANDSTAGHFAIEVTACNQPGANGCPNSSPGTDYVQRKIRAQL</sequence>
<gene>
    <name evidence="1" type="ORF">GJ699_26690</name>
</gene>
<protein>
    <submittedName>
        <fullName evidence="1">Agglutinin biogenesis protein MshP</fullName>
    </submittedName>
</protein>
<keyword evidence="2" id="KW-1185">Reference proteome</keyword>
<organism evidence="1 2">
    <name type="scientific">Duganella guangzhouensis</name>
    <dbReference type="NCBI Taxonomy" id="2666084"/>
    <lineage>
        <taxon>Bacteria</taxon>
        <taxon>Pseudomonadati</taxon>
        <taxon>Pseudomonadota</taxon>
        <taxon>Betaproteobacteria</taxon>
        <taxon>Burkholderiales</taxon>
        <taxon>Oxalobacteraceae</taxon>
        <taxon>Telluria group</taxon>
        <taxon>Duganella</taxon>
    </lineage>
</organism>
<evidence type="ECO:0000313" key="2">
    <source>
        <dbReference type="Proteomes" id="UP000433309"/>
    </source>
</evidence>
<name>A0A6I2L5N4_9BURK</name>
<dbReference type="AlphaFoldDB" id="A0A6I2L5N4"/>
<proteinExistence type="predicted"/>